<dbReference type="Proteomes" id="UP000198280">
    <property type="component" value="Unassembled WGS sequence"/>
</dbReference>
<dbReference type="EMBL" id="FZOF01000026">
    <property type="protein sequence ID" value="SNT44572.1"/>
    <property type="molecule type" value="Genomic_DNA"/>
</dbReference>
<sequence length="75" mass="8143">MPDSGLPVATARRLLASTTTCSFVEYRQFLLDAATLPGGKKVPTLRNTLWGKAAQAALTHVRAVQTPDSRTWTTE</sequence>
<evidence type="ECO:0000313" key="2">
    <source>
        <dbReference type="Proteomes" id="UP000198280"/>
    </source>
</evidence>
<dbReference type="RefSeq" id="WP_089227868.1">
    <property type="nucleotide sequence ID" value="NZ_FZOF01000026.1"/>
</dbReference>
<accession>A0A239MR09</accession>
<gene>
    <name evidence="1" type="ORF">SAMN05216252_12633</name>
</gene>
<protein>
    <submittedName>
        <fullName evidence="1">Uncharacterized protein</fullName>
    </submittedName>
</protein>
<dbReference type="AlphaFoldDB" id="A0A239MR09"/>
<reference evidence="1 2" key="1">
    <citation type="submission" date="2017-06" db="EMBL/GenBank/DDBJ databases">
        <authorList>
            <person name="Kim H.J."/>
            <person name="Triplett B.A."/>
        </authorList>
    </citation>
    <scope>NUCLEOTIDE SEQUENCE [LARGE SCALE GENOMIC DNA]</scope>
    <source>
        <strain evidence="1 2">CGMCC 4.1858</strain>
    </source>
</reference>
<organism evidence="1 2">
    <name type="scientific">Actinacidiphila glaucinigra</name>
    <dbReference type="NCBI Taxonomy" id="235986"/>
    <lineage>
        <taxon>Bacteria</taxon>
        <taxon>Bacillati</taxon>
        <taxon>Actinomycetota</taxon>
        <taxon>Actinomycetes</taxon>
        <taxon>Kitasatosporales</taxon>
        <taxon>Streptomycetaceae</taxon>
        <taxon>Actinacidiphila</taxon>
    </lineage>
</organism>
<name>A0A239MR09_9ACTN</name>
<keyword evidence="2" id="KW-1185">Reference proteome</keyword>
<evidence type="ECO:0000313" key="1">
    <source>
        <dbReference type="EMBL" id="SNT44572.1"/>
    </source>
</evidence>
<proteinExistence type="predicted"/>